<proteinExistence type="predicted"/>
<keyword evidence="2 3" id="KW-0040">ANK repeat</keyword>
<protein>
    <recommendedName>
        <fullName evidence="5">Fungal lipase-type domain-containing protein</fullName>
    </recommendedName>
</protein>
<feature type="domain" description="Fungal lipase-type" evidence="5">
    <location>
        <begin position="128"/>
        <end position="214"/>
    </location>
</feature>
<dbReference type="PANTHER" id="PTHR24201:SF16">
    <property type="entry name" value="ANKYRIN-1-LIKE-RELATED"/>
    <property type="match status" value="1"/>
</dbReference>
<keyword evidence="7" id="KW-1185">Reference proteome</keyword>
<evidence type="ECO:0000256" key="2">
    <source>
        <dbReference type="ARBA" id="ARBA00023043"/>
    </source>
</evidence>
<name>A0A1Y2C9B6_9FUNG</name>
<evidence type="ECO:0000313" key="6">
    <source>
        <dbReference type="EMBL" id="ORY43507.1"/>
    </source>
</evidence>
<dbReference type="AlphaFoldDB" id="A0A1Y2C9B6"/>
<dbReference type="PROSITE" id="PS50088">
    <property type="entry name" value="ANK_REPEAT"/>
    <property type="match status" value="1"/>
</dbReference>
<dbReference type="InterPro" id="IPR036770">
    <property type="entry name" value="Ankyrin_rpt-contain_sf"/>
</dbReference>
<dbReference type="EMBL" id="MCGO01000025">
    <property type="protein sequence ID" value="ORY43507.1"/>
    <property type="molecule type" value="Genomic_DNA"/>
</dbReference>
<comment type="caution">
    <text evidence="6">The sequence shown here is derived from an EMBL/GenBank/DDBJ whole genome shotgun (WGS) entry which is preliminary data.</text>
</comment>
<dbReference type="SMART" id="SM00248">
    <property type="entry name" value="ANK"/>
    <property type="match status" value="2"/>
</dbReference>
<evidence type="ECO:0000259" key="5">
    <source>
        <dbReference type="Pfam" id="PF01764"/>
    </source>
</evidence>
<gene>
    <name evidence="6" type="ORF">BCR33DRAFT_262691</name>
</gene>
<evidence type="ECO:0000313" key="7">
    <source>
        <dbReference type="Proteomes" id="UP000193642"/>
    </source>
</evidence>
<reference evidence="6 7" key="1">
    <citation type="submission" date="2016-07" db="EMBL/GenBank/DDBJ databases">
        <title>Pervasive Adenine N6-methylation of Active Genes in Fungi.</title>
        <authorList>
            <consortium name="DOE Joint Genome Institute"/>
            <person name="Mondo S.J."/>
            <person name="Dannebaum R.O."/>
            <person name="Kuo R.C."/>
            <person name="Labutti K."/>
            <person name="Haridas S."/>
            <person name="Kuo A."/>
            <person name="Salamov A."/>
            <person name="Ahrendt S.R."/>
            <person name="Lipzen A."/>
            <person name="Sullivan W."/>
            <person name="Andreopoulos W.B."/>
            <person name="Clum A."/>
            <person name="Lindquist E."/>
            <person name="Daum C."/>
            <person name="Ramamoorthy G.K."/>
            <person name="Gryganskyi A."/>
            <person name="Culley D."/>
            <person name="Magnuson J.K."/>
            <person name="James T.Y."/>
            <person name="O'Malley M.A."/>
            <person name="Stajich J.E."/>
            <person name="Spatafora J.W."/>
            <person name="Visel A."/>
            <person name="Grigoriev I.V."/>
        </authorList>
    </citation>
    <scope>NUCLEOTIDE SEQUENCE [LARGE SCALE GENOMIC DNA]</scope>
    <source>
        <strain evidence="6 7">JEL800</strain>
    </source>
</reference>
<dbReference type="GO" id="GO:0006629">
    <property type="term" value="P:lipid metabolic process"/>
    <property type="evidence" value="ECO:0007669"/>
    <property type="project" value="InterPro"/>
</dbReference>
<dbReference type="CDD" id="cd00741">
    <property type="entry name" value="Lipase"/>
    <property type="match status" value="1"/>
</dbReference>
<accession>A0A1Y2C9B6</accession>
<dbReference type="Proteomes" id="UP000193642">
    <property type="component" value="Unassembled WGS sequence"/>
</dbReference>
<dbReference type="Gene3D" id="3.40.50.1820">
    <property type="entry name" value="alpha/beta hydrolase"/>
    <property type="match status" value="1"/>
</dbReference>
<keyword evidence="1" id="KW-0677">Repeat</keyword>
<dbReference type="PANTHER" id="PTHR24201">
    <property type="entry name" value="ANK_REP_REGION DOMAIN-CONTAINING PROTEIN"/>
    <property type="match status" value="1"/>
</dbReference>
<dbReference type="Pfam" id="PF01764">
    <property type="entry name" value="Lipase_3"/>
    <property type="match status" value="1"/>
</dbReference>
<feature type="compositionally biased region" description="Polar residues" evidence="4">
    <location>
        <begin position="9"/>
        <end position="25"/>
    </location>
</feature>
<dbReference type="Gene3D" id="1.25.40.20">
    <property type="entry name" value="Ankyrin repeat-containing domain"/>
    <property type="match status" value="1"/>
</dbReference>
<evidence type="ECO:0000256" key="1">
    <source>
        <dbReference type="ARBA" id="ARBA00022737"/>
    </source>
</evidence>
<dbReference type="OrthoDB" id="10373019at2759"/>
<dbReference type="InterPro" id="IPR002110">
    <property type="entry name" value="Ankyrin_rpt"/>
</dbReference>
<feature type="region of interest" description="Disordered" evidence="4">
    <location>
        <begin position="1"/>
        <end position="25"/>
    </location>
</feature>
<evidence type="ECO:0000256" key="4">
    <source>
        <dbReference type="SAM" id="MobiDB-lite"/>
    </source>
</evidence>
<evidence type="ECO:0000256" key="3">
    <source>
        <dbReference type="PROSITE-ProRule" id="PRU00023"/>
    </source>
</evidence>
<organism evidence="6 7">
    <name type="scientific">Rhizoclosmatium globosum</name>
    <dbReference type="NCBI Taxonomy" id="329046"/>
    <lineage>
        <taxon>Eukaryota</taxon>
        <taxon>Fungi</taxon>
        <taxon>Fungi incertae sedis</taxon>
        <taxon>Chytridiomycota</taxon>
        <taxon>Chytridiomycota incertae sedis</taxon>
        <taxon>Chytridiomycetes</taxon>
        <taxon>Chytridiales</taxon>
        <taxon>Chytriomycetaceae</taxon>
        <taxon>Rhizoclosmatium</taxon>
    </lineage>
</organism>
<sequence length="455" mass="51945">MRSYGQRLRSPQRSPAESRNTSNDPTEFWTSSYRSWIEYYAMVVSNAAYNDVNEGPNVYFYRGGSDSESFLIHYVNQTAFIGFGGTNIKNSEHCHQAQDIDLAGIRDGSSKKGMSGYLKVMKTISLNLETVEAKGVTHVVFCGHSRGGILAMLKLAEYFLNPSTNLNSKIVYEAIAYGAPYCFNQSASNYFLDMKLSKYFTTLANTGDVVPTVFWAIGHANNSDFGTLLHELGWLTIKVFHFFGMFWLDITNIQHMREILKQYFPVGSYRVLGDNDLMSPNAYVSWMVAKWRTCNRDPSLFFQAHMSENYLNFVKEVFSGVENTGMPLMTAAQNDDMQTLMLLLPQFAANNFKRRDKTGKTPLMVAAQFGRMAATEYLLKYEVYLKLLETNKSIQFEKVDVNVEKKSVFDVLRISDNYGQTPLMFAICNRQTKLVKYFLLVVRMSILTTITERRH</sequence>
<dbReference type="InterPro" id="IPR050776">
    <property type="entry name" value="Ank_Repeat/CDKN_Inhibitor"/>
</dbReference>
<dbReference type="InterPro" id="IPR002921">
    <property type="entry name" value="Fungal_lipase-type"/>
</dbReference>
<dbReference type="Pfam" id="PF12796">
    <property type="entry name" value="Ank_2"/>
    <property type="match status" value="1"/>
</dbReference>
<dbReference type="GO" id="GO:0005634">
    <property type="term" value="C:nucleus"/>
    <property type="evidence" value="ECO:0007669"/>
    <property type="project" value="TreeGrafter"/>
</dbReference>
<dbReference type="SUPFAM" id="SSF53474">
    <property type="entry name" value="alpha/beta-Hydrolases"/>
    <property type="match status" value="1"/>
</dbReference>
<dbReference type="InterPro" id="IPR029058">
    <property type="entry name" value="AB_hydrolase_fold"/>
</dbReference>
<dbReference type="SUPFAM" id="SSF48403">
    <property type="entry name" value="Ankyrin repeat"/>
    <property type="match status" value="1"/>
</dbReference>
<feature type="repeat" description="ANK" evidence="3">
    <location>
        <begin position="358"/>
        <end position="390"/>
    </location>
</feature>